<sequence>MGAKRKEINLIPKEYIQAQQIKRLKRLVLGLLIIETIVFMGTAVVSPYLDKKYEQAVLNELEYMKTDPKYVVVNKKIAELNEAKQDLEFWSQKYNQLKEKSFVSTELLDGISARLPLGMKISSLSLLDTQSVKIEGESESEEPFSSYLVLLESTYGEASIVYSLSEEEERYRYHIELQFPVPLSDEANAAEATETNEEGMLTMNEAMQTEAGGEE</sequence>
<keyword evidence="2" id="KW-1185">Reference proteome</keyword>
<proteinExistence type="predicted"/>
<name>A0AC61DII2_9FIRM</name>
<comment type="caution">
    <text evidence="1">The sequence shown here is derived from an EMBL/GenBank/DDBJ whole genome shotgun (WGS) entry which is preliminary data.</text>
</comment>
<reference evidence="1" key="1">
    <citation type="submission" date="2017-10" db="EMBL/GenBank/DDBJ databases">
        <title>Genome sequence of cellulolytic Lachnospiraceae bacterium XHS1971 isolated from hotspring sediment.</title>
        <authorList>
            <person name="Vasudevan G."/>
            <person name="Joshi A.J."/>
            <person name="Hivarkar S."/>
            <person name="Lanjekar V.B."/>
            <person name="Dhakephalkar P.K."/>
            <person name="Dagar S."/>
        </authorList>
    </citation>
    <scope>NUCLEOTIDE SEQUENCE</scope>
    <source>
        <strain evidence="1">XHS1971</strain>
    </source>
</reference>
<accession>A0AC61DII2</accession>
<evidence type="ECO:0000313" key="1">
    <source>
        <dbReference type="EMBL" id="PHV72341.1"/>
    </source>
</evidence>
<gene>
    <name evidence="1" type="ORF">CS063_02365</name>
</gene>
<organism evidence="1 2">
    <name type="scientific">Sporanaerobium hydrogeniformans</name>
    <dbReference type="NCBI Taxonomy" id="3072179"/>
    <lineage>
        <taxon>Bacteria</taxon>
        <taxon>Bacillati</taxon>
        <taxon>Bacillota</taxon>
        <taxon>Clostridia</taxon>
        <taxon>Lachnospirales</taxon>
        <taxon>Lachnospiraceae</taxon>
        <taxon>Sporanaerobium</taxon>
    </lineage>
</organism>
<protein>
    <submittedName>
        <fullName evidence="1">Uncharacterized protein</fullName>
    </submittedName>
</protein>
<dbReference type="EMBL" id="PEDL01000001">
    <property type="protein sequence ID" value="PHV72341.1"/>
    <property type="molecule type" value="Genomic_DNA"/>
</dbReference>
<dbReference type="Proteomes" id="UP000224460">
    <property type="component" value="Unassembled WGS sequence"/>
</dbReference>
<evidence type="ECO:0000313" key="2">
    <source>
        <dbReference type="Proteomes" id="UP000224460"/>
    </source>
</evidence>